<dbReference type="Pfam" id="PF09409">
    <property type="entry name" value="PUB"/>
    <property type="match status" value="1"/>
</dbReference>
<evidence type="ECO:0000256" key="4">
    <source>
        <dbReference type="ARBA" id="ARBA00009390"/>
    </source>
</evidence>
<evidence type="ECO:0000256" key="2">
    <source>
        <dbReference type="ARBA" id="ARBA00001947"/>
    </source>
</evidence>
<dbReference type="InterPro" id="IPR038765">
    <property type="entry name" value="Papain-like_cys_pep_sf"/>
</dbReference>
<keyword evidence="9" id="KW-0378">Hydrolase</keyword>
<evidence type="ECO:0000256" key="3">
    <source>
        <dbReference type="ARBA" id="ARBA00004496"/>
    </source>
</evidence>
<dbReference type="PANTHER" id="PTHR12143:SF19">
    <property type="entry name" value="PEPTIDE-N(4)-(N-ACETYL-BETA-GLUCOSAMINYL)ASPARAGINE AMIDASE"/>
    <property type="match status" value="1"/>
</dbReference>
<evidence type="ECO:0000256" key="10">
    <source>
        <dbReference type="ARBA" id="ARBA00022833"/>
    </source>
</evidence>
<keyword evidence="10" id="KW-0862">Zinc</keyword>
<evidence type="ECO:0000256" key="8">
    <source>
        <dbReference type="ARBA" id="ARBA00022723"/>
    </source>
</evidence>
<dbReference type="GO" id="GO:0006516">
    <property type="term" value="P:glycoprotein catabolic process"/>
    <property type="evidence" value="ECO:0007669"/>
    <property type="project" value="InterPro"/>
</dbReference>
<keyword evidence="7" id="KW-0963">Cytoplasm</keyword>
<evidence type="ECO:0000259" key="14">
    <source>
        <dbReference type="PROSITE" id="PS51398"/>
    </source>
</evidence>
<dbReference type="InterPro" id="IPR002931">
    <property type="entry name" value="Transglutaminase-like"/>
</dbReference>
<dbReference type="SUPFAM" id="SSF49785">
    <property type="entry name" value="Galactose-binding domain-like"/>
    <property type="match status" value="1"/>
</dbReference>
<name>A0A834JGJ4_VESGE</name>
<reference evidence="15" key="1">
    <citation type="journal article" date="2020" name="G3 (Bethesda)">
        <title>High-Quality Assemblies for Three Invasive Social Wasps from the &lt;i&gt;Vespula&lt;/i&gt; Genus.</title>
        <authorList>
            <person name="Harrop T.W.R."/>
            <person name="Guhlin J."/>
            <person name="McLaughlin G.M."/>
            <person name="Permina E."/>
            <person name="Stockwell P."/>
            <person name="Gilligan J."/>
            <person name="Le Lec M.F."/>
            <person name="Gruber M.A.M."/>
            <person name="Quinn O."/>
            <person name="Lovegrove M."/>
            <person name="Duncan E.J."/>
            <person name="Remnant E.J."/>
            <person name="Van Eeckhoven J."/>
            <person name="Graham B."/>
            <person name="Knapp R.A."/>
            <person name="Langford K.W."/>
            <person name="Kronenberg Z."/>
            <person name="Press M.O."/>
            <person name="Eacker S.M."/>
            <person name="Wilson-Rankin E.E."/>
            <person name="Purcell J."/>
            <person name="Lester P.J."/>
            <person name="Dearden P.K."/>
        </authorList>
    </citation>
    <scope>NUCLEOTIDE SEQUENCE</scope>
    <source>
        <strain evidence="15">Linc-1</strain>
    </source>
</reference>
<protein>
    <recommendedName>
        <fullName evidence="6">Peptide-N(4)-(N-acetyl-beta-glucosaminyl)asparagine amidase</fullName>
        <ecNumber evidence="5">3.5.1.52</ecNumber>
    </recommendedName>
    <alternativeName>
        <fullName evidence="12">Peptide:N-glycanase</fullName>
    </alternativeName>
</protein>
<dbReference type="Gene3D" id="3.10.620.30">
    <property type="match status" value="1"/>
</dbReference>
<dbReference type="PROSITE" id="PS51398">
    <property type="entry name" value="PAW"/>
    <property type="match status" value="1"/>
</dbReference>
<dbReference type="InterPro" id="IPR036339">
    <property type="entry name" value="PUB-like_dom_sf"/>
</dbReference>
<comment type="function">
    <text evidence="11">Specifically deglycosylates the denatured form of N-linked glycoproteins in the cytoplasm and assists their proteasome-mediated degradation. Cleaves the beta-aspartyl-glucosamine (GlcNAc) of the glycan and the amide side chain of Asn, converting Asn to Asp. Prefers proteins containing high-mannose over those bearing complex type oligosaccharides. Can recognize misfolded proteins in the endoplasmic reticulum that are exported to the cytosol to be destroyed and deglycosylate them, while it has no activity toward native proteins. Deglycosylation is a prerequisite for subsequent proteasome-mediated degradation of some, but not all, misfolded glycoproteins.</text>
</comment>
<dbReference type="InterPro" id="IPR050883">
    <property type="entry name" value="PNGase"/>
</dbReference>
<dbReference type="PANTHER" id="PTHR12143">
    <property type="entry name" value="PEPTIDE N-GLYCANASE PNGASE -RELATED"/>
    <property type="match status" value="1"/>
</dbReference>
<dbReference type="GO" id="GO:0000224">
    <property type="term" value="F:peptide-N4-(N-acetyl-beta-glucosaminyl)asparagine amidase activity"/>
    <property type="evidence" value="ECO:0007669"/>
    <property type="project" value="UniProtKB-EC"/>
</dbReference>
<evidence type="ECO:0000256" key="7">
    <source>
        <dbReference type="ARBA" id="ARBA00022490"/>
    </source>
</evidence>
<dbReference type="Gene3D" id="1.20.58.2190">
    <property type="match status" value="1"/>
</dbReference>
<evidence type="ECO:0000256" key="12">
    <source>
        <dbReference type="ARBA" id="ARBA00032901"/>
    </source>
</evidence>
<dbReference type="SUPFAM" id="SSF143503">
    <property type="entry name" value="PUG domain-like"/>
    <property type="match status" value="1"/>
</dbReference>
<dbReference type="Proteomes" id="UP000617340">
    <property type="component" value="Unassembled WGS sequence"/>
</dbReference>
<sequence>MDERLRYYVDMLNENEISIRNNAGCILSKLCEKILHFPDEKTYRIIYLNDPDVIEKLLPASGAMECLFEIGFIEDGDRLCLPKTALLKKLETLQKLLSSIKLESNITNLDQRQTIAKATESSVELSSIENKFFNRIIEQFYNVMRYEDHDLQEKAKKVIPVVQLEIKTMERLRKFQKDMKCALLNKEMKSDSSLKEDLVSSIDLFLMELLHWFKYDFFQWIDSPLCTSCSMECSYESVRPSSDPKCSRIEVHRCNTCNAITEFPRYTDPEVLLTSRCGRCGEWANLFTLLCRSLNYDARLVYDVTDHLWTEVWSVTENRWIHVDPCENIIDQPLMYERGWHKKLSYILAYSRDEVQDVTWRYTRNQIDVMARRKKCSEENLLDLLQTLNEKRQNSVSYSMARKQYVIKRRLRELVGMLNFPNIPNNYDDNNYRERTTGSYAWRMARGEVDQHNVKKSYIWDISKGGKSFILQYFIVRNVYKVIYSDGYILEQKSDWQEGVNCVEGGIFHKTENDWKVAYLSRSANAEYGYVKWSFEVRNPDLCIETFNLQAKTTVFHGANISWEVEGFFPSIKKENTSVVIPIYTCDNFATEKLKGATKLNIAVKLSGGKGDLAWQHAQLFRESLNNTEKPSMTITIKLNNHKN</sequence>
<comment type="similarity">
    <text evidence="4 13">Belongs to the transglutaminase-like superfamily. PNGase family.</text>
</comment>
<keyword evidence="8" id="KW-0479">Metal-binding</keyword>
<keyword evidence="16" id="KW-1185">Reference proteome</keyword>
<dbReference type="EC" id="3.5.1.52" evidence="5"/>
<dbReference type="AlphaFoldDB" id="A0A834JGJ4"/>
<organism evidence="15 16">
    <name type="scientific">Vespula germanica</name>
    <name type="common">German yellow jacket</name>
    <name type="synonym">Paravespula germanica</name>
    <dbReference type="NCBI Taxonomy" id="30212"/>
    <lineage>
        <taxon>Eukaryota</taxon>
        <taxon>Metazoa</taxon>
        <taxon>Ecdysozoa</taxon>
        <taxon>Arthropoda</taxon>
        <taxon>Hexapoda</taxon>
        <taxon>Insecta</taxon>
        <taxon>Pterygota</taxon>
        <taxon>Neoptera</taxon>
        <taxon>Endopterygota</taxon>
        <taxon>Hymenoptera</taxon>
        <taxon>Apocrita</taxon>
        <taxon>Aculeata</taxon>
        <taxon>Vespoidea</taxon>
        <taxon>Vespidae</taxon>
        <taxon>Vespinae</taxon>
        <taxon>Vespula</taxon>
    </lineage>
</organism>
<evidence type="ECO:0000256" key="5">
    <source>
        <dbReference type="ARBA" id="ARBA00012158"/>
    </source>
</evidence>
<comment type="caution">
    <text evidence="15">The sequence shown here is derived from an EMBL/GenBank/DDBJ whole genome shotgun (WGS) entry which is preliminary data.</text>
</comment>
<comment type="subcellular location">
    <subcellularLocation>
        <location evidence="3">Cytoplasm</location>
    </subcellularLocation>
</comment>
<dbReference type="EMBL" id="JACSDZ010000014">
    <property type="protein sequence ID" value="KAF7387281.1"/>
    <property type="molecule type" value="Genomic_DNA"/>
</dbReference>
<evidence type="ECO:0000256" key="1">
    <source>
        <dbReference type="ARBA" id="ARBA00001650"/>
    </source>
</evidence>
<proteinExistence type="inferred from homology"/>
<evidence type="ECO:0000256" key="6">
    <source>
        <dbReference type="ARBA" id="ARBA00018546"/>
    </source>
</evidence>
<dbReference type="GO" id="GO:0005634">
    <property type="term" value="C:nucleus"/>
    <property type="evidence" value="ECO:0007669"/>
    <property type="project" value="TreeGrafter"/>
</dbReference>
<dbReference type="GO" id="GO:0005829">
    <property type="term" value="C:cytosol"/>
    <property type="evidence" value="ECO:0007669"/>
    <property type="project" value="TreeGrafter"/>
</dbReference>
<accession>A0A834JGJ4</accession>
<evidence type="ECO:0000313" key="16">
    <source>
        <dbReference type="Proteomes" id="UP000617340"/>
    </source>
</evidence>
<dbReference type="Pfam" id="PF04721">
    <property type="entry name" value="PAW"/>
    <property type="match status" value="1"/>
</dbReference>
<evidence type="ECO:0000256" key="13">
    <source>
        <dbReference type="PROSITE-ProRule" id="PRU00731"/>
    </source>
</evidence>
<dbReference type="SMART" id="SM00460">
    <property type="entry name" value="TGc"/>
    <property type="match status" value="1"/>
</dbReference>
<dbReference type="Gene3D" id="2.20.25.10">
    <property type="match status" value="1"/>
</dbReference>
<dbReference type="InterPro" id="IPR006588">
    <property type="entry name" value="Peptide_N_glycanase_PAW_dom"/>
</dbReference>
<dbReference type="InterPro" id="IPR008979">
    <property type="entry name" value="Galactose-bd-like_sf"/>
</dbReference>
<dbReference type="InterPro" id="IPR018997">
    <property type="entry name" value="PUB_domain"/>
</dbReference>
<dbReference type="Gene3D" id="2.60.120.1020">
    <property type="entry name" value="Peptide N glycanase, PAW domain"/>
    <property type="match status" value="1"/>
</dbReference>
<dbReference type="GO" id="GO:0046872">
    <property type="term" value="F:metal ion binding"/>
    <property type="evidence" value="ECO:0007669"/>
    <property type="project" value="UniProtKB-KW"/>
</dbReference>
<dbReference type="Pfam" id="PF01841">
    <property type="entry name" value="Transglut_core"/>
    <property type="match status" value="1"/>
</dbReference>
<comment type="catalytic activity">
    <reaction evidence="1">
        <text>Hydrolysis of an N(4)-(acetyl-beta-D-glucosaminyl)asparagine residue in which the glucosamine residue may be further glycosylated, to yield a (substituted) N-acetyl-beta-D-glucosaminylamine and a peptide containing an aspartate residue.</text>
        <dbReference type="EC" id="3.5.1.52"/>
    </reaction>
</comment>
<gene>
    <name evidence="15" type="ORF">HZH68_012958</name>
</gene>
<evidence type="ECO:0000256" key="9">
    <source>
        <dbReference type="ARBA" id="ARBA00022801"/>
    </source>
</evidence>
<dbReference type="InterPro" id="IPR038680">
    <property type="entry name" value="PAW_sf"/>
</dbReference>
<comment type="cofactor">
    <cofactor evidence="2">
        <name>Zn(2+)</name>
        <dbReference type="ChEBI" id="CHEBI:29105"/>
    </cofactor>
</comment>
<dbReference type="SUPFAM" id="SSF54001">
    <property type="entry name" value="Cysteine proteinases"/>
    <property type="match status" value="1"/>
</dbReference>
<feature type="domain" description="PAW" evidence="14">
    <location>
        <begin position="431"/>
        <end position="642"/>
    </location>
</feature>
<evidence type="ECO:0000256" key="11">
    <source>
        <dbReference type="ARBA" id="ARBA00024870"/>
    </source>
</evidence>
<evidence type="ECO:0000313" key="15">
    <source>
        <dbReference type="EMBL" id="KAF7387281.1"/>
    </source>
</evidence>